<feature type="signal peptide" evidence="1">
    <location>
        <begin position="1"/>
        <end position="22"/>
    </location>
</feature>
<keyword evidence="3" id="KW-1185">Reference proteome</keyword>
<evidence type="ECO:0000313" key="2">
    <source>
        <dbReference type="EMBL" id="TDV50872.1"/>
    </source>
</evidence>
<evidence type="ECO:0000256" key="1">
    <source>
        <dbReference type="SAM" id="SignalP"/>
    </source>
</evidence>
<dbReference type="RefSeq" id="WP_166664155.1">
    <property type="nucleotide sequence ID" value="NZ_SOCP01000006.1"/>
</dbReference>
<proteinExistence type="predicted"/>
<protein>
    <submittedName>
        <fullName evidence="2">Uncharacterized protein</fullName>
    </submittedName>
</protein>
<comment type="caution">
    <text evidence="2">The sequence shown here is derived from an EMBL/GenBank/DDBJ whole genome shotgun (WGS) entry which is preliminary data.</text>
</comment>
<dbReference type="Proteomes" id="UP000294927">
    <property type="component" value="Unassembled WGS sequence"/>
</dbReference>
<dbReference type="EMBL" id="SOCP01000006">
    <property type="protein sequence ID" value="TDV50872.1"/>
    <property type="molecule type" value="Genomic_DNA"/>
</dbReference>
<feature type="chain" id="PRO_5020362477" evidence="1">
    <location>
        <begin position="23"/>
        <end position="50"/>
    </location>
</feature>
<dbReference type="AlphaFoldDB" id="A0A4R7VMY0"/>
<name>A0A4R7VMY0_9PSEU</name>
<organism evidence="2 3">
    <name type="scientific">Actinophytocola oryzae</name>
    <dbReference type="NCBI Taxonomy" id="502181"/>
    <lineage>
        <taxon>Bacteria</taxon>
        <taxon>Bacillati</taxon>
        <taxon>Actinomycetota</taxon>
        <taxon>Actinomycetes</taxon>
        <taxon>Pseudonocardiales</taxon>
        <taxon>Pseudonocardiaceae</taxon>
    </lineage>
</organism>
<gene>
    <name evidence="2" type="ORF">CLV71_106217</name>
</gene>
<accession>A0A4R7VMY0</accession>
<reference evidence="2 3" key="1">
    <citation type="submission" date="2019-03" db="EMBL/GenBank/DDBJ databases">
        <title>Genomic Encyclopedia of Archaeal and Bacterial Type Strains, Phase II (KMG-II): from individual species to whole genera.</title>
        <authorList>
            <person name="Goeker M."/>
        </authorList>
    </citation>
    <scope>NUCLEOTIDE SEQUENCE [LARGE SCALE GENOMIC DNA]</scope>
    <source>
        <strain evidence="2 3">DSM 45499</strain>
    </source>
</reference>
<dbReference type="PROSITE" id="PS51257">
    <property type="entry name" value="PROKAR_LIPOPROTEIN"/>
    <property type="match status" value="1"/>
</dbReference>
<evidence type="ECO:0000313" key="3">
    <source>
        <dbReference type="Proteomes" id="UP000294927"/>
    </source>
</evidence>
<sequence>MRRLVLVLVPVLVLGVGCRAEAKPSQPGVDQQVSDVESTLDAIESEMAGD</sequence>
<keyword evidence="1" id="KW-0732">Signal</keyword>